<dbReference type="RefSeq" id="WP_148813548.1">
    <property type="nucleotide sequence ID" value="NZ_CP043046.1"/>
</dbReference>
<dbReference type="PANTHER" id="PTHR10655">
    <property type="entry name" value="LYSOPHOSPHOLIPASE-RELATED"/>
    <property type="match status" value="1"/>
</dbReference>
<dbReference type="GO" id="GO:0016787">
    <property type="term" value="F:hydrolase activity"/>
    <property type="evidence" value="ECO:0007669"/>
    <property type="project" value="UniProtKB-KW"/>
</dbReference>
<accession>A0A5C0AX20</accession>
<name>A0A5C0AX20_9BURK</name>
<dbReference type="KEGG" id="pacr:FXN63_05620"/>
<dbReference type="Proteomes" id="UP000325161">
    <property type="component" value="Chromosome"/>
</dbReference>
<evidence type="ECO:0000313" key="4">
    <source>
        <dbReference type="EMBL" id="QEI05380.1"/>
    </source>
</evidence>
<sequence>MSTPALLDCVEIETAPNPTRAVIWIHGLGADGHDFAPIVPALDLKGVPATRFVFPHGPVRSVTVNNGMKMRAWYDIRVMDLVRQEDADGIRESQGMIEALIARENARGIPSENIVLGGFSQGCAMALYTGLRHPRRLAGIVGLSGYVVLPADFASERAAVNAKTPVFLAHGVHDPVVPFARAEHTHKLLQGVGQPVEWHTYQIPHSVSPAELADVAEFLRRTLA</sequence>
<dbReference type="Pfam" id="PF02230">
    <property type="entry name" value="Abhydrolase_2"/>
    <property type="match status" value="1"/>
</dbReference>
<gene>
    <name evidence="4" type="ORF">FXN63_05620</name>
</gene>
<reference evidence="4 5" key="1">
    <citation type="submission" date="2019-08" db="EMBL/GenBank/DDBJ databases">
        <title>Amphibian skin-associated Pigmentiphaga: genome sequence and occurrence across geography and hosts.</title>
        <authorList>
            <person name="Bletz M.C."/>
            <person name="Bunk B."/>
            <person name="Sproeer C."/>
            <person name="Biwer P."/>
            <person name="Reiter S."/>
            <person name="Rabemananjara F.C.E."/>
            <person name="Schulz S."/>
            <person name="Overmann J."/>
            <person name="Vences M."/>
        </authorList>
    </citation>
    <scope>NUCLEOTIDE SEQUENCE [LARGE SCALE GENOMIC DNA]</scope>
    <source>
        <strain evidence="4 5">Mada1488</strain>
    </source>
</reference>
<evidence type="ECO:0000256" key="1">
    <source>
        <dbReference type="ARBA" id="ARBA00006499"/>
    </source>
</evidence>
<dbReference type="InterPro" id="IPR003140">
    <property type="entry name" value="PLipase/COase/thioEstase"/>
</dbReference>
<evidence type="ECO:0000313" key="5">
    <source>
        <dbReference type="Proteomes" id="UP000325161"/>
    </source>
</evidence>
<proteinExistence type="inferred from homology"/>
<dbReference type="Gene3D" id="3.40.50.1820">
    <property type="entry name" value="alpha/beta hydrolase"/>
    <property type="match status" value="1"/>
</dbReference>
<protein>
    <submittedName>
        <fullName evidence="4">Carboxylesterase</fullName>
    </submittedName>
</protein>
<comment type="similarity">
    <text evidence="1">Belongs to the AB hydrolase superfamily. AB hydrolase 2 family.</text>
</comment>
<dbReference type="AlphaFoldDB" id="A0A5C0AX20"/>
<dbReference type="InterPro" id="IPR029058">
    <property type="entry name" value="AB_hydrolase_fold"/>
</dbReference>
<dbReference type="OrthoDB" id="9801763at2"/>
<keyword evidence="2" id="KW-0378">Hydrolase</keyword>
<dbReference type="InterPro" id="IPR050565">
    <property type="entry name" value="LYPA1-2/EST-like"/>
</dbReference>
<organism evidence="4 5">
    <name type="scientific">Pigmentiphaga aceris</name>
    <dbReference type="NCBI Taxonomy" id="1940612"/>
    <lineage>
        <taxon>Bacteria</taxon>
        <taxon>Pseudomonadati</taxon>
        <taxon>Pseudomonadota</taxon>
        <taxon>Betaproteobacteria</taxon>
        <taxon>Burkholderiales</taxon>
        <taxon>Alcaligenaceae</taxon>
        <taxon>Pigmentiphaga</taxon>
    </lineage>
</organism>
<evidence type="ECO:0000259" key="3">
    <source>
        <dbReference type="Pfam" id="PF02230"/>
    </source>
</evidence>
<feature type="domain" description="Phospholipase/carboxylesterase/thioesterase" evidence="3">
    <location>
        <begin position="15"/>
        <end position="221"/>
    </location>
</feature>
<dbReference type="SUPFAM" id="SSF53474">
    <property type="entry name" value="alpha/beta-Hydrolases"/>
    <property type="match status" value="1"/>
</dbReference>
<evidence type="ECO:0000256" key="2">
    <source>
        <dbReference type="ARBA" id="ARBA00022801"/>
    </source>
</evidence>
<dbReference type="EMBL" id="CP043046">
    <property type="protein sequence ID" value="QEI05380.1"/>
    <property type="molecule type" value="Genomic_DNA"/>
</dbReference>
<keyword evidence="5" id="KW-1185">Reference proteome</keyword>
<dbReference type="PANTHER" id="PTHR10655:SF17">
    <property type="entry name" value="LYSOPHOSPHOLIPASE-LIKE PROTEIN 1"/>
    <property type="match status" value="1"/>
</dbReference>